<keyword evidence="5 7" id="KW-1133">Transmembrane helix</keyword>
<evidence type="ECO:0000313" key="11">
    <source>
        <dbReference type="Proteomes" id="UP001609176"/>
    </source>
</evidence>
<dbReference type="Pfam" id="PF07690">
    <property type="entry name" value="MFS_1"/>
    <property type="match status" value="1"/>
</dbReference>
<dbReference type="PROSITE" id="PS50850">
    <property type="entry name" value="MFS"/>
    <property type="match status" value="1"/>
</dbReference>
<evidence type="ECO:0000256" key="6">
    <source>
        <dbReference type="ARBA" id="ARBA00023136"/>
    </source>
</evidence>
<feature type="transmembrane region" description="Helical" evidence="7">
    <location>
        <begin position="168"/>
        <end position="187"/>
    </location>
</feature>
<feature type="transmembrane region" description="Helical" evidence="7">
    <location>
        <begin position="107"/>
        <end position="128"/>
    </location>
</feature>
<dbReference type="PANTHER" id="PTHR42718:SF42">
    <property type="entry name" value="EXPORT PROTEIN"/>
    <property type="match status" value="1"/>
</dbReference>
<feature type="transmembrane region" description="Helical" evidence="7">
    <location>
        <begin position="50"/>
        <end position="70"/>
    </location>
</feature>
<feature type="transmembrane region" description="Helical" evidence="7">
    <location>
        <begin position="225"/>
        <end position="242"/>
    </location>
</feature>
<evidence type="ECO:0000256" key="7">
    <source>
        <dbReference type="SAM" id="Phobius"/>
    </source>
</evidence>
<feature type="transmembrane region" description="Helical" evidence="7">
    <location>
        <begin position="263"/>
        <end position="286"/>
    </location>
</feature>
<protein>
    <submittedName>
        <fullName evidence="10">MFS transporter</fullName>
    </submittedName>
</protein>
<evidence type="ECO:0000259" key="8">
    <source>
        <dbReference type="PROSITE" id="PS50850"/>
    </source>
</evidence>
<evidence type="ECO:0000256" key="4">
    <source>
        <dbReference type="ARBA" id="ARBA00022692"/>
    </source>
</evidence>
<dbReference type="Gene3D" id="1.20.1720.10">
    <property type="entry name" value="Multidrug resistance protein D"/>
    <property type="match status" value="1"/>
</dbReference>
<dbReference type="Proteomes" id="UP001609176">
    <property type="component" value="Unassembled WGS sequence"/>
</dbReference>
<feature type="transmembrane region" description="Helical" evidence="7">
    <location>
        <begin position="82"/>
        <end position="101"/>
    </location>
</feature>
<feature type="transmembrane region" description="Helical" evidence="7">
    <location>
        <begin position="402"/>
        <end position="420"/>
    </location>
</feature>
<keyword evidence="6 7" id="KW-0472">Membrane</keyword>
<dbReference type="InterPro" id="IPR004638">
    <property type="entry name" value="EmrB-like"/>
</dbReference>
<sequence>MAGELPRLKSPSGRWIVLATVLGSSVAMLDGTVVNIALPRIGDALDADVAGLQWTLSGYTLTLASFILLGGALGDRLGRRKVFVWGTIGFAVASVLCGLAWNIEVLIAARVLQGIAGAMLTPGSLALISASIDPRDRGAAIGLWSGLGGVAGAIGPLLGGWLVEVASWRAVFLINVPLAVAVVLVSLRHVPESKDPNPPLRLDVLGAFVVALGLGALTYGLIDETILLALLGLVLLGVFVVIEMRSTHPLVPPSLFASRIFTAANLVTFAVYAALGGVFFLLLLQLQLVAGYSPLAAGVSTIPITILMLVLSARAGRWSQRSGPRVPMTLGPVLAAIGLVLMLRIGPDADYLLDVLPGVVVFGLGLSALVAPLTGAVLGSVPTAESGIASGVNNAVARTSQLLAVAALPGLAGLSGSAFADPEQFADGFRVAMWICVGLLLGGGAIAAIMIGKPERDVTSVDESVDCKPHCAIAGPAVAPRVAVNEGAR</sequence>
<proteinExistence type="predicted"/>
<dbReference type="Proteomes" id="UP001609219">
    <property type="component" value="Unassembled WGS sequence"/>
</dbReference>
<feature type="transmembrane region" description="Helical" evidence="7">
    <location>
        <begin position="15"/>
        <end position="38"/>
    </location>
</feature>
<feature type="transmembrane region" description="Helical" evidence="7">
    <location>
        <begin position="355"/>
        <end position="381"/>
    </location>
</feature>
<keyword evidence="4 7" id="KW-0812">Transmembrane</keyword>
<dbReference type="InterPro" id="IPR036259">
    <property type="entry name" value="MFS_trans_sf"/>
</dbReference>
<feature type="transmembrane region" description="Helical" evidence="7">
    <location>
        <begin position="140"/>
        <end position="162"/>
    </location>
</feature>
<evidence type="ECO:0000256" key="2">
    <source>
        <dbReference type="ARBA" id="ARBA00022448"/>
    </source>
</evidence>
<keyword evidence="12" id="KW-1185">Reference proteome</keyword>
<dbReference type="NCBIfam" id="TIGR00711">
    <property type="entry name" value="efflux_EmrB"/>
    <property type="match status" value="1"/>
</dbReference>
<evidence type="ECO:0000313" key="9">
    <source>
        <dbReference type="EMBL" id="MFH5229531.1"/>
    </source>
</evidence>
<dbReference type="EMBL" id="JBIMSP010000019">
    <property type="protein sequence ID" value="MFH5242910.1"/>
    <property type="molecule type" value="Genomic_DNA"/>
</dbReference>
<evidence type="ECO:0000313" key="12">
    <source>
        <dbReference type="Proteomes" id="UP001609219"/>
    </source>
</evidence>
<feature type="transmembrane region" description="Helical" evidence="7">
    <location>
        <begin position="292"/>
        <end position="313"/>
    </location>
</feature>
<comment type="subcellular location">
    <subcellularLocation>
        <location evidence="1">Cell membrane</location>
        <topology evidence="1">Multi-pass membrane protein</topology>
    </subcellularLocation>
</comment>
<dbReference type="InterPro" id="IPR020846">
    <property type="entry name" value="MFS_dom"/>
</dbReference>
<evidence type="ECO:0000256" key="3">
    <source>
        <dbReference type="ARBA" id="ARBA00022475"/>
    </source>
</evidence>
<dbReference type="CDD" id="cd17321">
    <property type="entry name" value="MFS_MMR_MDR_like"/>
    <property type="match status" value="1"/>
</dbReference>
<keyword evidence="3" id="KW-1003">Cell membrane</keyword>
<evidence type="ECO:0000256" key="5">
    <source>
        <dbReference type="ARBA" id="ARBA00022989"/>
    </source>
</evidence>
<organism evidence="10 11">
    <name type="scientific">Antrihabitans spumae</name>
    <dbReference type="NCBI Taxonomy" id="3373370"/>
    <lineage>
        <taxon>Bacteria</taxon>
        <taxon>Bacillati</taxon>
        <taxon>Actinomycetota</taxon>
        <taxon>Actinomycetes</taxon>
        <taxon>Mycobacteriales</taxon>
        <taxon>Nocardiaceae</taxon>
        <taxon>Antrihabitans</taxon>
    </lineage>
</organism>
<name>A0ABW7KKC5_9NOCA</name>
<keyword evidence="2" id="KW-0813">Transport</keyword>
<feature type="transmembrane region" description="Helical" evidence="7">
    <location>
        <begin position="432"/>
        <end position="451"/>
    </location>
</feature>
<feature type="transmembrane region" description="Helical" evidence="7">
    <location>
        <begin position="199"/>
        <end position="219"/>
    </location>
</feature>
<dbReference type="EMBL" id="JBIMSN010000056">
    <property type="protein sequence ID" value="MFH5229531.1"/>
    <property type="molecule type" value="Genomic_DNA"/>
</dbReference>
<gene>
    <name evidence="10" type="ORF">ACHIPV_13600</name>
    <name evidence="9" type="ORF">ACHIRB_13270</name>
</gene>
<comment type="caution">
    <text evidence="10">The sequence shown here is derived from an EMBL/GenBank/DDBJ whole genome shotgun (WGS) entry which is preliminary data.</text>
</comment>
<feature type="transmembrane region" description="Helical" evidence="7">
    <location>
        <begin position="325"/>
        <end position="343"/>
    </location>
</feature>
<dbReference type="InterPro" id="IPR011701">
    <property type="entry name" value="MFS"/>
</dbReference>
<feature type="domain" description="Major facilitator superfamily (MFS) profile" evidence="8">
    <location>
        <begin position="16"/>
        <end position="456"/>
    </location>
</feature>
<evidence type="ECO:0000256" key="1">
    <source>
        <dbReference type="ARBA" id="ARBA00004651"/>
    </source>
</evidence>
<accession>A0ABW7KKC5</accession>
<reference evidence="11 12" key="1">
    <citation type="submission" date="2024-10" db="EMBL/GenBank/DDBJ databases">
        <authorList>
            <person name="Riesco R."/>
        </authorList>
    </citation>
    <scope>NUCLEOTIDE SEQUENCE [LARGE SCALE GENOMIC DNA]</scope>
    <source>
        <strain evidence="10 11">NCIMB 15448</strain>
        <strain evidence="9 12">NCIMB 15450</strain>
    </source>
</reference>
<dbReference type="SUPFAM" id="SSF103473">
    <property type="entry name" value="MFS general substrate transporter"/>
    <property type="match status" value="1"/>
</dbReference>
<dbReference type="Gene3D" id="1.20.1250.20">
    <property type="entry name" value="MFS general substrate transporter like domains"/>
    <property type="match status" value="1"/>
</dbReference>
<dbReference type="PANTHER" id="PTHR42718">
    <property type="entry name" value="MAJOR FACILITATOR SUPERFAMILY MULTIDRUG TRANSPORTER MFSC"/>
    <property type="match status" value="1"/>
</dbReference>
<evidence type="ECO:0000313" key="10">
    <source>
        <dbReference type="EMBL" id="MFH5242910.1"/>
    </source>
</evidence>
<dbReference type="RefSeq" id="WP_395124691.1">
    <property type="nucleotide sequence ID" value="NZ_JBIMSN010000056.1"/>
</dbReference>